<dbReference type="OrthoDB" id="9761789at2"/>
<proteinExistence type="predicted"/>
<dbReference type="Pfam" id="PF12385">
    <property type="entry name" value="Peptidase_C70"/>
    <property type="match status" value="1"/>
</dbReference>
<accession>A0A4Q0I6W7</accession>
<keyword evidence="3" id="KW-1185">Reference proteome</keyword>
<name>A0A4Q0I6W7_9FIRM</name>
<organism evidence="2 3">
    <name type="scientific">Acetivibrio mesophilus</name>
    <dbReference type="NCBI Taxonomy" id="2487273"/>
    <lineage>
        <taxon>Bacteria</taxon>
        <taxon>Bacillati</taxon>
        <taxon>Bacillota</taxon>
        <taxon>Clostridia</taxon>
        <taxon>Eubacteriales</taxon>
        <taxon>Oscillospiraceae</taxon>
        <taxon>Acetivibrio</taxon>
    </lineage>
</organism>
<protein>
    <recommendedName>
        <fullName evidence="4">Peptidase C39-like domain-containing protein</fullName>
    </recommendedName>
</protein>
<feature type="chain" id="PRO_5020874030" description="Peptidase C39-like domain-containing protein" evidence="1">
    <location>
        <begin position="29"/>
        <end position="198"/>
    </location>
</feature>
<feature type="signal peptide" evidence="1">
    <location>
        <begin position="1"/>
        <end position="28"/>
    </location>
</feature>
<dbReference type="Proteomes" id="UP000289166">
    <property type="component" value="Unassembled WGS sequence"/>
</dbReference>
<comment type="caution">
    <text evidence="2">The sequence shown here is derived from an EMBL/GenBank/DDBJ whole genome shotgun (WGS) entry which is preliminary data.</text>
</comment>
<keyword evidence="1" id="KW-0732">Signal</keyword>
<dbReference type="EMBL" id="RLII01000002">
    <property type="protein sequence ID" value="RXE60090.1"/>
    <property type="molecule type" value="Genomic_DNA"/>
</dbReference>
<reference evidence="3" key="1">
    <citation type="submission" date="2018-11" db="EMBL/GenBank/DDBJ databases">
        <title>Genome sequencing of a novel mesophilic and cellulolytic organism within the genus Hungateiclostridium.</title>
        <authorList>
            <person name="Rettenmaier R."/>
            <person name="Liebl W."/>
            <person name="Zverlov V."/>
        </authorList>
    </citation>
    <scope>NUCLEOTIDE SEQUENCE [LARGE SCALE GENOMIC DNA]</scope>
    <source>
        <strain evidence="3">N2K1</strain>
    </source>
</reference>
<evidence type="ECO:0000313" key="3">
    <source>
        <dbReference type="Proteomes" id="UP000289166"/>
    </source>
</evidence>
<sequence length="198" mass="22287">MEKYPKRILISLILLCSIVICSSVSVFAASKTLFSSLQVQEKTNWCWASVARQNGYWWANYNEPITSYPRTQTDIVIHVKGGIVNQGANGSEQVDANKYGAYDHSKANLTAGTGSLSYSTIKAYIEQGKPLAVTQVYNDLSSAHNILVTGYSDGTGYQNVVYCDPFDGNKYTMSYTTFCNGWMPNYFWGYSVYWWNWS</sequence>
<dbReference type="InterPro" id="IPR022118">
    <property type="entry name" value="Peptidase_C70_AvrRpt2"/>
</dbReference>
<evidence type="ECO:0000313" key="2">
    <source>
        <dbReference type="EMBL" id="RXE60090.1"/>
    </source>
</evidence>
<dbReference type="RefSeq" id="WP_069193801.1">
    <property type="nucleotide sequence ID" value="NZ_RLII01000002.1"/>
</dbReference>
<evidence type="ECO:0008006" key="4">
    <source>
        <dbReference type="Google" id="ProtNLM"/>
    </source>
</evidence>
<evidence type="ECO:0000256" key="1">
    <source>
        <dbReference type="SAM" id="SignalP"/>
    </source>
</evidence>
<dbReference type="AlphaFoldDB" id="A0A4Q0I6W7"/>
<gene>
    <name evidence="2" type="ORF">EFD62_02315</name>
</gene>